<evidence type="ECO:0000313" key="2">
    <source>
        <dbReference type="Proteomes" id="UP001595823"/>
    </source>
</evidence>
<sequence>MIVWLNGTYGAGKTTTAGLVAAKLPARIFDSEQVGYVLQGILGDLPHTDFKEWPPWRHLTVETARSILDFQGGTLVIPQTVLQREYWSELAEGFRSAGIPLRAFTLHADREVWAHRVENDEFEKDALQWRLEARATYEKALVDWMSEETIVIDTTGLAPEQVADGLVDLLRGSDEG</sequence>
<dbReference type="InterPro" id="IPR027417">
    <property type="entry name" value="P-loop_NTPase"/>
</dbReference>
<dbReference type="Pfam" id="PF13671">
    <property type="entry name" value="AAA_33"/>
    <property type="match status" value="1"/>
</dbReference>
<dbReference type="Proteomes" id="UP001595823">
    <property type="component" value="Unassembled WGS sequence"/>
</dbReference>
<accession>A0ABV8TVZ5</accession>
<evidence type="ECO:0000313" key="1">
    <source>
        <dbReference type="EMBL" id="MFC4334625.1"/>
    </source>
</evidence>
<proteinExistence type="predicted"/>
<dbReference type="RefSeq" id="WP_380618495.1">
    <property type="nucleotide sequence ID" value="NZ_JBHSDK010000007.1"/>
</dbReference>
<dbReference type="SUPFAM" id="SSF52540">
    <property type="entry name" value="P-loop containing nucleoside triphosphate hydrolases"/>
    <property type="match status" value="1"/>
</dbReference>
<protein>
    <submittedName>
        <fullName evidence="1">AAA family ATPase</fullName>
    </submittedName>
</protein>
<comment type="caution">
    <text evidence="1">The sequence shown here is derived from an EMBL/GenBank/DDBJ whole genome shotgun (WGS) entry which is preliminary data.</text>
</comment>
<gene>
    <name evidence="1" type="ORF">ACFPET_05375</name>
</gene>
<keyword evidence="2" id="KW-1185">Reference proteome</keyword>
<reference evidence="2" key="1">
    <citation type="journal article" date="2019" name="Int. J. Syst. Evol. Microbiol.">
        <title>The Global Catalogue of Microorganisms (GCM) 10K type strain sequencing project: providing services to taxonomists for standard genome sequencing and annotation.</title>
        <authorList>
            <consortium name="The Broad Institute Genomics Platform"/>
            <consortium name="The Broad Institute Genome Sequencing Center for Infectious Disease"/>
            <person name="Wu L."/>
            <person name="Ma J."/>
        </authorList>
    </citation>
    <scope>NUCLEOTIDE SEQUENCE [LARGE SCALE GENOMIC DNA]</scope>
    <source>
        <strain evidence="2">IBRC-M 10908</strain>
    </source>
</reference>
<name>A0ABV8TVZ5_9ACTN</name>
<dbReference type="EMBL" id="JBHSDK010000007">
    <property type="protein sequence ID" value="MFC4334625.1"/>
    <property type="molecule type" value="Genomic_DNA"/>
</dbReference>
<organism evidence="1 2">
    <name type="scientific">Salininema proteolyticum</name>
    <dbReference type="NCBI Taxonomy" id="1607685"/>
    <lineage>
        <taxon>Bacteria</taxon>
        <taxon>Bacillati</taxon>
        <taxon>Actinomycetota</taxon>
        <taxon>Actinomycetes</taxon>
        <taxon>Glycomycetales</taxon>
        <taxon>Glycomycetaceae</taxon>
        <taxon>Salininema</taxon>
    </lineage>
</organism>
<dbReference type="Gene3D" id="3.40.50.300">
    <property type="entry name" value="P-loop containing nucleotide triphosphate hydrolases"/>
    <property type="match status" value="1"/>
</dbReference>